<keyword evidence="9" id="KW-1185">Reference proteome</keyword>
<comment type="caution">
    <text evidence="8">The sequence shown here is derived from an EMBL/GenBank/DDBJ whole genome shotgun (WGS) entry which is preliminary data.</text>
</comment>
<evidence type="ECO:0000256" key="5">
    <source>
        <dbReference type="ARBA" id="ARBA00023274"/>
    </source>
</evidence>
<evidence type="ECO:0000313" key="8">
    <source>
        <dbReference type="EMBL" id="CAJ1411142.1"/>
    </source>
</evidence>
<feature type="compositionally biased region" description="Basic and acidic residues" evidence="7">
    <location>
        <begin position="36"/>
        <end position="59"/>
    </location>
</feature>
<dbReference type="InterPro" id="IPR007740">
    <property type="entry name" value="Ribosomal_mL49"/>
</dbReference>
<dbReference type="PANTHER" id="PTHR13477">
    <property type="entry name" value="MITOCHONDRIAL 39S RIBOSOMAL PROTEIN L49"/>
    <property type="match status" value="1"/>
</dbReference>
<evidence type="ECO:0000256" key="6">
    <source>
        <dbReference type="ARBA" id="ARBA00035191"/>
    </source>
</evidence>
<dbReference type="PANTHER" id="PTHR13477:SF0">
    <property type="entry name" value="LARGE RIBOSOMAL SUBUNIT PROTEIN ML49"/>
    <property type="match status" value="1"/>
</dbReference>
<reference evidence="8" key="1">
    <citation type="submission" date="2023-08" db="EMBL/GenBank/DDBJ databases">
        <authorList>
            <person name="Chen Y."/>
            <person name="Shah S."/>
            <person name="Dougan E. K."/>
            <person name="Thang M."/>
            <person name="Chan C."/>
        </authorList>
    </citation>
    <scope>NUCLEOTIDE SEQUENCE</scope>
</reference>
<dbReference type="AlphaFoldDB" id="A0AA36NKQ7"/>
<comment type="subcellular location">
    <subcellularLocation>
        <location evidence="1">Mitochondrion</location>
    </subcellularLocation>
</comment>
<feature type="region of interest" description="Disordered" evidence="7">
    <location>
        <begin position="36"/>
        <end position="66"/>
    </location>
</feature>
<keyword evidence="3" id="KW-0689">Ribosomal protein</keyword>
<evidence type="ECO:0000256" key="1">
    <source>
        <dbReference type="ARBA" id="ARBA00004173"/>
    </source>
</evidence>
<dbReference type="Pfam" id="PF05046">
    <property type="entry name" value="Img2"/>
    <property type="match status" value="1"/>
</dbReference>
<dbReference type="EMBL" id="CAUJNA010003859">
    <property type="protein sequence ID" value="CAJ1411142.1"/>
    <property type="molecule type" value="Genomic_DNA"/>
</dbReference>
<sequence length="148" mass="16863">MICQRCAFASLRWLRPTTLARLASASEVPFGIAKDAKPRDGVKKREEMSKEEMSKEGQSRPHSRSFRSVCPFTVHRTASDNIPVYVTRRKNRTEDVTVVKKVRGDREALKREIEFLCGTRASYGKSGFLEVVGNHRRAIKGYLRSIGY</sequence>
<dbReference type="Gene3D" id="3.30.780.10">
    <property type="entry name" value="SUI1-like domain"/>
    <property type="match status" value="1"/>
</dbReference>
<evidence type="ECO:0000256" key="4">
    <source>
        <dbReference type="ARBA" id="ARBA00023128"/>
    </source>
</evidence>
<evidence type="ECO:0000313" key="9">
    <source>
        <dbReference type="Proteomes" id="UP001178507"/>
    </source>
</evidence>
<protein>
    <recommendedName>
        <fullName evidence="6">Large ribosomal subunit protein mL49</fullName>
    </recommendedName>
</protein>
<evidence type="ECO:0000256" key="3">
    <source>
        <dbReference type="ARBA" id="ARBA00022980"/>
    </source>
</evidence>
<evidence type="ECO:0000256" key="7">
    <source>
        <dbReference type="SAM" id="MobiDB-lite"/>
    </source>
</evidence>
<comment type="similarity">
    <text evidence="2">Belongs to the mitochondrion-specific ribosomal protein mL49 family.</text>
</comment>
<dbReference type="GO" id="GO:0005762">
    <property type="term" value="C:mitochondrial large ribosomal subunit"/>
    <property type="evidence" value="ECO:0007669"/>
    <property type="project" value="TreeGrafter"/>
</dbReference>
<dbReference type="GO" id="GO:0006412">
    <property type="term" value="P:translation"/>
    <property type="evidence" value="ECO:0007669"/>
    <property type="project" value="InterPro"/>
</dbReference>
<keyword evidence="5" id="KW-0687">Ribonucleoprotein</keyword>
<evidence type="ECO:0000256" key="2">
    <source>
        <dbReference type="ARBA" id="ARBA00005677"/>
    </source>
</evidence>
<proteinExistence type="inferred from homology"/>
<dbReference type="GO" id="GO:0003735">
    <property type="term" value="F:structural constituent of ribosome"/>
    <property type="evidence" value="ECO:0007669"/>
    <property type="project" value="InterPro"/>
</dbReference>
<organism evidence="8 9">
    <name type="scientific">Effrenium voratum</name>
    <dbReference type="NCBI Taxonomy" id="2562239"/>
    <lineage>
        <taxon>Eukaryota</taxon>
        <taxon>Sar</taxon>
        <taxon>Alveolata</taxon>
        <taxon>Dinophyceae</taxon>
        <taxon>Suessiales</taxon>
        <taxon>Symbiodiniaceae</taxon>
        <taxon>Effrenium</taxon>
    </lineage>
</organism>
<accession>A0AA36NKQ7</accession>
<keyword evidence="4" id="KW-0496">Mitochondrion</keyword>
<gene>
    <name evidence="8" type="ORF">EVOR1521_LOCUS31790</name>
</gene>
<name>A0AA36NKQ7_9DINO</name>
<dbReference type="Proteomes" id="UP001178507">
    <property type="component" value="Unassembled WGS sequence"/>
</dbReference>